<keyword evidence="1" id="KW-1133">Transmembrane helix</keyword>
<gene>
    <name evidence="2" type="ORF">V6N11_071718</name>
</gene>
<name>A0ABR2U1Q3_9ROSI</name>
<proteinExistence type="predicted"/>
<sequence>MPREAPVAGTTLLPPKYAPLSHFNTHGFTTSSFDSCMNMTIALHLEITLATSQTFSDLPNPLTFHDNRENFIVERLVSTNLEKRNSLPLWCPLQGFSSPSSSISMSTTSSFVALNSILTTSPTWTVAIALFLSSSQFLWRNEFDVPMIVEFKPFPSVFLLILFRPFFHLPFALALLLIVLFSLSSSPSTRLPNSRNGDSQVINIWALSKL</sequence>
<dbReference type="EMBL" id="JBBPBN010000003">
    <property type="protein sequence ID" value="KAK9043373.1"/>
    <property type="molecule type" value="Genomic_DNA"/>
</dbReference>
<evidence type="ECO:0000256" key="1">
    <source>
        <dbReference type="SAM" id="Phobius"/>
    </source>
</evidence>
<evidence type="ECO:0000313" key="3">
    <source>
        <dbReference type="Proteomes" id="UP001396334"/>
    </source>
</evidence>
<comment type="caution">
    <text evidence="2">The sequence shown here is derived from an EMBL/GenBank/DDBJ whole genome shotgun (WGS) entry which is preliminary data.</text>
</comment>
<accession>A0ABR2U1Q3</accession>
<organism evidence="2 3">
    <name type="scientific">Hibiscus sabdariffa</name>
    <name type="common">roselle</name>
    <dbReference type="NCBI Taxonomy" id="183260"/>
    <lineage>
        <taxon>Eukaryota</taxon>
        <taxon>Viridiplantae</taxon>
        <taxon>Streptophyta</taxon>
        <taxon>Embryophyta</taxon>
        <taxon>Tracheophyta</taxon>
        <taxon>Spermatophyta</taxon>
        <taxon>Magnoliopsida</taxon>
        <taxon>eudicotyledons</taxon>
        <taxon>Gunneridae</taxon>
        <taxon>Pentapetalae</taxon>
        <taxon>rosids</taxon>
        <taxon>malvids</taxon>
        <taxon>Malvales</taxon>
        <taxon>Malvaceae</taxon>
        <taxon>Malvoideae</taxon>
        <taxon>Hibiscus</taxon>
    </lineage>
</organism>
<keyword evidence="3" id="KW-1185">Reference proteome</keyword>
<protein>
    <submittedName>
        <fullName evidence="2">Uncharacterized protein</fullName>
    </submittedName>
</protein>
<dbReference type="Proteomes" id="UP001396334">
    <property type="component" value="Unassembled WGS sequence"/>
</dbReference>
<feature type="transmembrane region" description="Helical" evidence="1">
    <location>
        <begin position="157"/>
        <end position="183"/>
    </location>
</feature>
<keyword evidence="1" id="KW-0472">Membrane</keyword>
<evidence type="ECO:0000313" key="2">
    <source>
        <dbReference type="EMBL" id="KAK9043373.1"/>
    </source>
</evidence>
<feature type="transmembrane region" description="Helical" evidence="1">
    <location>
        <begin position="111"/>
        <end position="137"/>
    </location>
</feature>
<keyword evidence="1" id="KW-0812">Transmembrane</keyword>
<reference evidence="2 3" key="1">
    <citation type="journal article" date="2024" name="G3 (Bethesda)">
        <title>Genome assembly of Hibiscus sabdariffa L. provides insights into metabolisms of medicinal natural products.</title>
        <authorList>
            <person name="Kim T."/>
        </authorList>
    </citation>
    <scope>NUCLEOTIDE SEQUENCE [LARGE SCALE GENOMIC DNA]</scope>
    <source>
        <strain evidence="2">TK-2024</strain>
        <tissue evidence="2">Old leaves</tissue>
    </source>
</reference>